<name>A0A1I1I5C9_9BACT</name>
<feature type="transmembrane region" description="Helical" evidence="10">
    <location>
        <begin position="171"/>
        <end position="190"/>
    </location>
</feature>
<dbReference type="GO" id="GO:0005886">
    <property type="term" value="C:plasma membrane"/>
    <property type="evidence" value="ECO:0007669"/>
    <property type="project" value="UniProtKB-SubCell"/>
</dbReference>
<evidence type="ECO:0000256" key="1">
    <source>
        <dbReference type="ARBA" id="ARBA00004651"/>
    </source>
</evidence>
<keyword evidence="7" id="KW-0479">Metal-binding</keyword>
<dbReference type="GO" id="GO:0016740">
    <property type="term" value="F:transferase activity"/>
    <property type="evidence" value="ECO:0007669"/>
    <property type="project" value="UniProtKB-KW"/>
</dbReference>
<feature type="modified residue" description="3-oxoalanine (Ser)" evidence="9">
    <location>
        <position position="307"/>
    </location>
</feature>
<evidence type="ECO:0000313" key="13">
    <source>
        <dbReference type="Proteomes" id="UP000199514"/>
    </source>
</evidence>
<dbReference type="Gene3D" id="3.40.720.10">
    <property type="entry name" value="Alkaline Phosphatase, subunit A"/>
    <property type="match status" value="1"/>
</dbReference>
<evidence type="ECO:0000259" key="11">
    <source>
        <dbReference type="Pfam" id="PF00884"/>
    </source>
</evidence>
<keyword evidence="4 10" id="KW-1133">Transmembrane helix</keyword>
<dbReference type="RefSeq" id="WP_091511004.1">
    <property type="nucleotide sequence ID" value="NZ_FOLE01000004.1"/>
</dbReference>
<feature type="transmembrane region" description="Helical" evidence="10">
    <location>
        <begin position="87"/>
        <end position="111"/>
    </location>
</feature>
<organism evidence="12 13">
    <name type="scientific">Flexibacter flexilis DSM 6793</name>
    <dbReference type="NCBI Taxonomy" id="927664"/>
    <lineage>
        <taxon>Bacteria</taxon>
        <taxon>Pseudomonadati</taxon>
        <taxon>Bacteroidota</taxon>
        <taxon>Cytophagia</taxon>
        <taxon>Cytophagales</taxon>
        <taxon>Flexibacteraceae</taxon>
        <taxon>Flexibacter</taxon>
    </lineage>
</organism>
<comment type="subcellular location">
    <subcellularLocation>
        <location evidence="1">Cell membrane</location>
        <topology evidence="1">Multi-pass membrane protein</topology>
    </subcellularLocation>
</comment>
<dbReference type="OrthoDB" id="9777768at2"/>
<evidence type="ECO:0000313" key="12">
    <source>
        <dbReference type="EMBL" id="SFC31281.1"/>
    </source>
</evidence>
<proteinExistence type="predicted"/>
<evidence type="ECO:0000256" key="10">
    <source>
        <dbReference type="SAM" id="Phobius"/>
    </source>
</evidence>
<evidence type="ECO:0000256" key="5">
    <source>
        <dbReference type="ARBA" id="ARBA00023136"/>
    </source>
</evidence>
<dbReference type="GO" id="GO:0046872">
    <property type="term" value="F:metal ion binding"/>
    <property type="evidence" value="ECO:0007669"/>
    <property type="project" value="UniProtKB-KW"/>
</dbReference>
<dbReference type="PIRSF" id="PIRSF005091">
    <property type="entry name" value="Mmb_sulf_HI1246"/>
    <property type="match status" value="1"/>
</dbReference>
<feature type="binding site" evidence="8">
    <location>
        <position position="477"/>
    </location>
    <ligand>
        <name>Mn(2+)</name>
        <dbReference type="ChEBI" id="CHEBI:29035"/>
    </ligand>
</feature>
<accession>A0A1I1I5C9</accession>
<keyword evidence="2" id="KW-1003">Cell membrane</keyword>
<dbReference type="InterPro" id="IPR000917">
    <property type="entry name" value="Sulfatase_N"/>
</dbReference>
<keyword evidence="12" id="KW-0808">Transferase</keyword>
<evidence type="ECO:0000256" key="3">
    <source>
        <dbReference type="ARBA" id="ARBA00022692"/>
    </source>
</evidence>
<feature type="transmembrane region" description="Helical" evidence="10">
    <location>
        <begin position="53"/>
        <end position="75"/>
    </location>
</feature>
<evidence type="ECO:0000256" key="4">
    <source>
        <dbReference type="ARBA" id="ARBA00022989"/>
    </source>
</evidence>
<gene>
    <name evidence="12" type="ORF">SAMN05421780_104211</name>
</gene>
<comment type="PTM">
    <text evidence="9">The conversion to 3-oxoalanine (also known as C-formylglycine, FGly), of a serine or cysteine residue in prokaryotes and of a cysteine residue in eukaryotes, is critical for catalytic activity.</text>
</comment>
<dbReference type="InterPro" id="IPR012160">
    <property type="entry name" value="LtaS-like"/>
</dbReference>
<dbReference type="InterPro" id="IPR050448">
    <property type="entry name" value="OpgB/LTA_synthase_biosynth"/>
</dbReference>
<keyword evidence="3 10" id="KW-0812">Transmembrane</keyword>
<dbReference type="AlphaFoldDB" id="A0A1I1I5C9"/>
<feature type="active site" evidence="6">
    <location>
        <position position="307"/>
    </location>
</feature>
<sequence length="635" mass="72566">MKSIHYRLLVQRLLWLLAAYSLLRLFFLGINYNEFRQANFGQIAQALLSGLRFDVAAITWINAIFVLLSILPFRWLDSPVYQRILKILFLASNLPFLLLNAVDIFFFKFTARRTSAEILRIAGDVLHQTPQLLRNYWFVPLGVGLLAWAIWKLYPNYKADKPSKILPAWKGWLAILPIAILCVLAIRSSLAIKPLQEGHAFNITPTELGNVVLNTPFVFLKTLDNETIERLHYFPNNQEITKLIAKPLSENPNPTPTRQNVVVIILESFGSEYLGTGNPYKGYMPFLDSLAREGLFFKNAYANGRRSIEAMAAIMAGVPSLMNDAYISSGFQGNHLYGLGTALRENGYQTAFFHGGTNGTMNFDMFAKLAGFQKYYGQNEYPNKADFDGNWGIFDESFLQFTAQQLSGMQQPFGAGIFTLSSHQPYTIPPQHQGRFPKGTIAVHESLGYADYSLKQFFRAAAQTDWYNNTVFVLTADHTQESQEVAYQTELGNYDVPMIWFSPQKRYPAHTDTARAVQHLDIMPSVLDYLGLTPRERHYFGSSIFGKMQPEIINRSDGHYLYINPPYYLHLYADGKTALFDYKTQKPFNEALTVQQQQVLQVEENRLKAYLQYYNNGLLDNNWYHFTNKPTLSDK</sequence>
<dbReference type="Pfam" id="PF00884">
    <property type="entry name" value="Sulfatase"/>
    <property type="match status" value="1"/>
</dbReference>
<dbReference type="CDD" id="cd16015">
    <property type="entry name" value="LTA_synthase"/>
    <property type="match status" value="1"/>
</dbReference>
<evidence type="ECO:0000256" key="2">
    <source>
        <dbReference type="ARBA" id="ARBA00022475"/>
    </source>
</evidence>
<feature type="binding site" evidence="7">
    <location>
        <position position="423"/>
    </location>
    <ligand>
        <name>substrate</name>
    </ligand>
</feature>
<protein>
    <submittedName>
        <fullName evidence="12">Phosphoglycerol transferase MdoB</fullName>
    </submittedName>
</protein>
<dbReference type="InterPro" id="IPR017850">
    <property type="entry name" value="Alkaline_phosphatase_core_sf"/>
</dbReference>
<dbReference type="STRING" id="927664.SAMN05421780_104211"/>
<dbReference type="SUPFAM" id="SSF53649">
    <property type="entry name" value="Alkaline phosphatase-like"/>
    <property type="match status" value="1"/>
</dbReference>
<dbReference type="Proteomes" id="UP000199514">
    <property type="component" value="Unassembled WGS sequence"/>
</dbReference>
<feature type="domain" description="Sulfatase N-terminal" evidence="11">
    <location>
        <begin position="259"/>
        <end position="531"/>
    </location>
</feature>
<evidence type="ECO:0000256" key="9">
    <source>
        <dbReference type="PIRSR" id="PIRSR600917-52"/>
    </source>
</evidence>
<dbReference type="EMBL" id="FOLE01000004">
    <property type="protein sequence ID" value="SFC31281.1"/>
    <property type="molecule type" value="Genomic_DNA"/>
</dbReference>
<keyword evidence="5 10" id="KW-0472">Membrane</keyword>
<dbReference type="PANTHER" id="PTHR47371:SF3">
    <property type="entry name" value="PHOSPHOGLYCEROL TRANSFERASE I"/>
    <property type="match status" value="1"/>
</dbReference>
<feature type="transmembrane region" description="Helical" evidence="10">
    <location>
        <begin position="132"/>
        <end position="151"/>
    </location>
</feature>
<feature type="transmembrane region" description="Helical" evidence="10">
    <location>
        <begin position="12"/>
        <end position="32"/>
    </location>
</feature>
<feature type="binding site" evidence="8">
    <location>
        <position position="267"/>
    </location>
    <ligand>
        <name>Mn(2+)</name>
        <dbReference type="ChEBI" id="CHEBI:29035"/>
    </ligand>
</feature>
<keyword evidence="7" id="KW-0464">Manganese</keyword>
<evidence type="ECO:0000256" key="7">
    <source>
        <dbReference type="PIRSR" id="PIRSR005091-2"/>
    </source>
</evidence>
<feature type="binding site" evidence="8">
    <location>
        <position position="478"/>
    </location>
    <ligand>
        <name>Mn(2+)</name>
        <dbReference type="ChEBI" id="CHEBI:29035"/>
    </ligand>
</feature>
<evidence type="ECO:0000256" key="8">
    <source>
        <dbReference type="PIRSR" id="PIRSR005091-3"/>
    </source>
</evidence>
<keyword evidence="13" id="KW-1185">Reference proteome</keyword>
<reference evidence="12 13" key="1">
    <citation type="submission" date="2016-10" db="EMBL/GenBank/DDBJ databases">
        <authorList>
            <person name="de Groot N.N."/>
        </authorList>
    </citation>
    <scope>NUCLEOTIDE SEQUENCE [LARGE SCALE GENOMIC DNA]</scope>
    <source>
        <strain evidence="12 13">DSM 6793</strain>
    </source>
</reference>
<evidence type="ECO:0000256" key="6">
    <source>
        <dbReference type="PIRSR" id="PIRSR005091-1"/>
    </source>
</evidence>
<dbReference type="PANTHER" id="PTHR47371">
    <property type="entry name" value="LIPOTEICHOIC ACID SYNTHASE"/>
    <property type="match status" value="1"/>
</dbReference>